<feature type="transmembrane region" description="Helical" evidence="1">
    <location>
        <begin position="122"/>
        <end position="140"/>
    </location>
</feature>
<comment type="caution">
    <text evidence="2">The sequence shown here is derived from an EMBL/GenBank/DDBJ whole genome shotgun (WGS) entry which is preliminary data.</text>
</comment>
<name>A0ABW2Y884_9GAMM</name>
<gene>
    <name evidence="2" type="ORF">ACFQ0E_01170</name>
</gene>
<evidence type="ECO:0000313" key="3">
    <source>
        <dbReference type="Proteomes" id="UP001597110"/>
    </source>
</evidence>
<keyword evidence="1" id="KW-0812">Transmembrane</keyword>
<accession>A0ABW2Y884</accession>
<reference evidence="3" key="1">
    <citation type="journal article" date="2019" name="Int. J. Syst. Evol. Microbiol.">
        <title>The Global Catalogue of Microorganisms (GCM) 10K type strain sequencing project: providing services to taxonomists for standard genome sequencing and annotation.</title>
        <authorList>
            <consortium name="The Broad Institute Genomics Platform"/>
            <consortium name="The Broad Institute Genome Sequencing Center for Infectious Disease"/>
            <person name="Wu L."/>
            <person name="Ma J."/>
        </authorList>
    </citation>
    <scope>NUCLEOTIDE SEQUENCE [LARGE SCALE GENOMIC DNA]</scope>
    <source>
        <strain evidence="3">CCUG 55585</strain>
    </source>
</reference>
<feature type="transmembrane region" description="Helical" evidence="1">
    <location>
        <begin position="51"/>
        <end position="84"/>
    </location>
</feature>
<keyword evidence="1" id="KW-0472">Membrane</keyword>
<keyword evidence="1" id="KW-1133">Transmembrane helix</keyword>
<dbReference type="InterPro" id="IPR035399">
    <property type="entry name" value="DUF5413"/>
</dbReference>
<protein>
    <submittedName>
        <fullName evidence="2">DUF5413 family protein</fullName>
    </submittedName>
</protein>
<dbReference type="EMBL" id="JBHTIF010000001">
    <property type="protein sequence ID" value="MFD0724198.1"/>
    <property type="molecule type" value="Genomic_DNA"/>
</dbReference>
<dbReference type="RefSeq" id="WP_386821873.1">
    <property type="nucleotide sequence ID" value="NZ_JBHTIF010000001.1"/>
</dbReference>
<evidence type="ECO:0000313" key="2">
    <source>
        <dbReference type="EMBL" id="MFD0724198.1"/>
    </source>
</evidence>
<proteinExistence type="predicted"/>
<keyword evidence="3" id="KW-1185">Reference proteome</keyword>
<feature type="transmembrane region" description="Helical" evidence="1">
    <location>
        <begin position="91"/>
        <end position="110"/>
    </location>
</feature>
<sequence length="161" mass="16601">MNPPATGRRRALDIALGAFVFAAVGPVIGAAVTLTTLVATQGGMDKPPLEIAGGLVVLFFISLLFAYPLGLIPAALTGACAGWLRHRLRSPAAWLGIGGLGAVLSVAWMALVRNAEQFDSEVWAHALAGFVAGAACAWLLGRLRRRPSADETTATPSPTGT</sequence>
<evidence type="ECO:0000256" key="1">
    <source>
        <dbReference type="SAM" id="Phobius"/>
    </source>
</evidence>
<feature type="transmembrane region" description="Helical" evidence="1">
    <location>
        <begin position="12"/>
        <end position="39"/>
    </location>
</feature>
<dbReference type="Pfam" id="PF17434">
    <property type="entry name" value="DUF5413"/>
    <property type="match status" value="1"/>
</dbReference>
<organism evidence="2 3">
    <name type="scientific">Lysobacter brunescens</name>
    <dbReference type="NCBI Taxonomy" id="262323"/>
    <lineage>
        <taxon>Bacteria</taxon>
        <taxon>Pseudomonadati</taxon>
        <taxon>Pseudomonadota</taxon>
        <taxon>Gammaproteobacteria</taxon>
        <taxon>Lysobacterales</taxon>
        <taxon>Lysobacteraceae</taxon>
        <taxon>Lysobacter</taxon>
    </lineage>
</organism>
<dbReference type="Proteomes" id="UP001597110">
    <property type="component" value="Unassembled WGS sequence"/>
</dbReference>